<keyword evidence="2" id="KW-1185">Reference proteome</keyword>
<dbReference type="EMBL" id="CDMK01000001">
    <property type="protein sequence ID" value="CRI34310.1"/>
    <property type="molecule type" value="Genomic_DNA"/>
</dbReference>
<protein>
    <submittedName>
        <fullName evidence="1">Uncharacterized protein</fullName>
    </submittedName>
</protein>
<organism evidence="1 2">
    <name type="scientific">Helicobacter heilmannii</name>
    <dbReference type="NCBI Taxonomy" id="35817"/>
    <lineage>
        <taxon>Bacteria</taxon>
        <taxon>Pseudomonadati</taxon>
        <taxon>Campylobacterota</taxon>
        <taxon>Epsilonproteobacteria</taxon>
        <taxon>Campylobacterales</taxon>
        <taxon>Helicobacteraceae</taxon>
        <taxon>Helicobacter</taxon>
    </lineage>
</organism>
<sequence>MPIAEKEDPLVDWMHYRRPIKILDWAKGQTIPHTQRTLTKCQDENKPTNQIILKWYEKVQEALRAKGEGIVLV</sequence>
<evidence type="ECO:0000313" key="1">
    <source>
        <dbReference type="EMBL" id="CRI34310.1"/>
    </source>
</evidence>
<name>A0A0K2YBF6_HELHE</name>
<dbReference type="AlphaFoldDB" id="A0A0K2YBF6"/>
<accession>A0A0K2YBF6</accession>
<evidence type="ECO:0000313" key="2">
    <source>
        <dbReference type="Proteomes" id="UP000046090"/>
    </source>
</evidence>
<gene>
    <name evidence="1" type="ORF">HHE01_11560</name>
</gene>
<proteinExistence type="predicted"/>
<reference evidence="2" key="1">
    <citation type="submission" date="2014-12" db="EMBL/GenBank/DDBJ databases">
        <authorList>
            <person name="Smet A."/>
        </authorList>
    </citation>
    <scope>NUCLEOTIDE SEQUENCE [LARGE SCALE GENOMIC DNA]</scope>
</reference>
<dbReference type="Proteomes" id="UP000046090">
    <property type="component" value="Unassembled WGS sequence"/>
</dbReference>